<name>A0A4V2X250_9BACT</name>
<evidence type="ECO:0000313" key="4">
    <source>
        <dbReference type="EMBL" id="MDU0271130.1"/>
    </source>
</evidence>
<reference evidence="3 5" key="1">
    <citation type="journal article" date="2019" name="Nat. Med.">
        <title>A library of human gut bacterial isolates paired with longitudinal multiomics data enables mechanistic microbiome research.</title>
        <authorList>
            <person name="Poyet M."/>
            <person name="Groussin M."/>
            <person name="Gibbons S.M."/>
            <person name="Avila-Pacheco J."/>
            <person name="Jiang X."/>
            <person name="Kearney S.M."/>
            <person name="Perrotta A.R."/>
            <person name="Berdy B."/>
            <person name="Zhao S."/>
            <person name="Lieberman T.D."/>
            <person name="Swanson P.K."/>
            <person name="Smith M."/>
            <person name="Roesemann S."/>
            <person name="Alexander J.E."/>
            <person name="Rich S.A."/>
            <person name="Livny J."/>
            <person name="Vlamakis H."/>
            <person name="Clish C."/>
            <person name="Bullock K."/>
            <person name="Deik A."/>
            <person name="Scott J."/>
            <person name="Pierce K.A."/>
            <person name="Xavier R.J."/>
            <person name="Alm E.J."/>
        </authorList>
    </citation>
    <scope>NUCLEOTIDE SEQUENCE [LARGE SCALE GENOMIC DNA]</scope>
    <source>
        <strain evidence="3 5">BIOML-A1</strain>
    </source>
</reference>
<dbReference type="Proteomes" id="UP000481616">
    <property type="component" value="Unassembled WGS sequence"/>
</dbReference>
<sequence>MLHKIQLFFLFSFLFISFLSAQDNETFAGMACKFISHNRAVLHCELQQKQTLVIQTSDGKELKLLCLWLPQTREEECRLDDAAVSLRQKVDKVLIGYGQTAGNPLFCYYLPTKKIGTIVKIDKLKKYRIPLSLCDYRF</sequence>
<dbReference type="EMBL" id="JAWDEV010000010">
    <property type="protein sequence ID" value="MDU0271130.1"/>
    <property type="molecule type" value="Genomic_DNA"/>
</dbReference>
<accession>A0A4V2X250</accession>
<proteinExistence type="predicted"/>
<dbReference type="RefSeq" id="WP_038608919.1">
    <property type="nucleotide sequence ID" value="NZ_BAABYF010000001.1"/>
</dbReference>
<keyword evidence="1" id="KW-0732">Signal</keyword>
<evidence type="ECO:0000313" key="2">
    <source>
        <dbReference type="EMBL" id="GKH81683.1"/>
    </source>
</evidence>
<gene>
    <name evidence="2" type="ORF">CE91St7_25670</name>
    <name evidence="3" type="ORF">F2Y58_01105</name>
    <name evidence="4" type="ORF">RVH45_14810</name>
</gene>
<dbReference type="Proteomes" id="UP001055104">
    <property type="component" value="Unassembled WGS sequence"/>
</dbReference>
<organism evidence="3 5">
    <name type="scientific">Phocaeicola dorei</name>
    <dbReference type="NCBI Taxonomy" id="357276"/>
    <lineage>
        <taxon>Bacteria</taxon>
        <taxon>Pseudomonadati</taxon>
        <taxon>Bacteroidota</taxon>
        <taxon>Bacteroidia</taxon>
        <taxon>Bacteroidales</taxon>
        <taxon>Bacteroidaceae</taxon>
        <taxon>Phocaeicola</taxon>
    </lineage>
</organism>
<comment type="caution">
    <text evidence="3">The sequence shown here is derived from an EMBL/GenBank/DDBJ whole genome shotgun (WGS) entry which is preliminary data.</text>
</comment>
<evidence type="ECO:0000313" key="5">
    <source>
        <dbReference type="Proteomes" id="UP000481616"/>
    </source>
</evidence>
<dbReference type="KEGG" id="bdo:EL88_04445"/>
<protein>
    <submittedName>
        <fullName evidence="3">Uncharacterized protein</fullName>
    </submittedName>
</protein>
<reference evidence="2" key="2">
    <citation type="submission" date="2022-01" db="EMBL/GenBank/DDBJ databases">
        <title>Novel bile acid biosynthetic pathways are enriched in the microbiome of centenarians.</title>
        <authorList>
            <person name="Sato Y."/>
            <person name="Atarashi K."/>
            <person name="Plichta R.D."/>
            <person name="Arai Y."/>
            <person name="Sasajima S."/>
            <person name="Kearney M.S."/>
            <person name="Suda W."/>
            <person name="Takeshita K."/>
            <person name="Sasaki T."/>
            <person name="Okamoto S."/>
            <person name="Skelly N.A."/>
            <person name="Okamura Y."/>
            <person name="Vlamakis H."/>
            <person name="Li Y."/>
            <person name="Tanoue T."/>
            <person name="Takei H."/>
            <person name="Nittono H."/>
            <person name="Narushima S."/>
            <person name="Irie J."/>
            <person name="Itoh H."/>
            <person name="Moriya K."/>
            <person name="Sugiura Y."/>
            <person name="Suematsu M."/>
            <person name="Moritoki N."/>
            <person name="Shibata S."/>
            <person name="Littman R.D."/>
            <person name="Fischbach A.M."/>
            <person name="Uwamino Y."/>
            <person name="Inoue T."/>
            <person name="Honda A."/>
            <person name="Hattori M."/>
            <person name="Murai T."/>
            <person name="Xavier J.R."/>
            <person name="Hirose N."/>
            <person name="Honda K."/>
        </authorList>
    </citation>
    <scope>NUCLEOTIDE SEQUENCE</scope>
    <source>
        <strain evidence="2">CE91-St7</strain>
    </source>
</reference>
<feature type="signal peptide" evidence="1">
    <location>
        <begin position="1"/>
        <end position="21"/>
    </location>
</feature>
<evidence type="ECO:0000256" key="1">
    <source>
        <dbReference type="SAM" id="SignalP"/>
    </source>
</evidence>
<dbReference type="EMBL" id="BQOB01000001">
    <property type="protein sequence ID" value="GKH81683.1"/>
    <property type="molecule type" value="Genomic_DNA"/>
</dbReference>
<dbReference type="Proteomes" id="UP001181086">
    <property type="component" value="Unassembled WGS sequence"/>
</dbReference>
<dbReference type="AlphaFoldDB" id="A0A4V2X250"/>
<reference evidence="4" key="3">
    <citation type="submission" date="2023-10" db="EMBL/GenBank/DDBJ databases">
        <title>Genome of Potential pathogenic bacteria in Crohn's disease.</title>
        <authorList>
            <person name="Rodriguez-Palacios A."/>
        </authorList>
    </citation>
    <scope>NUCLEOTIDE SEQUENCE</scope>
    <source>
        <strain evidence="4">CavFT-hAR62</strain>
    </source>
</reference>
<evidence type="ECO:0000313" key="3">
    <source>
        <dbReference type="EMBL" id="KAA5400800.1"/>
    </source>
</evidence>
<dbReference type="EMBL" id="VVYY01000001">
    <property type="protein sequence ID" value="KAA5400800.1"/>
    <property type="molecule type" value="Genomic_DNA"/>
</dbReference>
<feature type="chain" id="PRO_5043198978" evidence="1">
    <location>
        <begin position="22"/>
        <end position="138"/>
    </location>
</feature>